<dbReference type="EMBL" id="JBICBT010000407">
    <property type="protein sequence ID" value="KAL3114743.1"/>
    <property type="molecule type" value="Genomic_DNA"/>
</dbReference>
<gene>
    <name evidence="4" type="ORF">niasHT_014557</name>
    <name evidence="3" type="ORF">niasHT_022816</name>
</gene>
<keyword evidence="5" id="KW-1185">Reference proteome</keyword>
<evidence type="ECO:0000256" key="1">
    <source>
        <dbReference type="SAM" id="Coils"/>
    </source>
</evidence>
<sequence>MGNNNTVGEHLIEEENDVEQARVRGGGENEQNALKKAGMIVIKKIWGERICLLLTTIAVIFNFQFKEWVVSYDPEPWEDCVHKLEIYWATQPKEFSVNALSAIATIDEQVWIVGQIADFIQWRQRLHSSFASLPHFYSLYLLELKGALKKRLVELKLIRPNIEAVFDRVFSLCWTGLTPKFGLKLEGTEDRYLPAYALKDRNLKKFFCQERPETTEKTVNFWCGIEALPTVKKNDEQPPEKPMPVQMPLAADFAGGFGGTRFKITPVENRYKRGRWEMLDYSKGDQHASKRTRSRRAAFTLSTRKMEQKRGPKLSQWREAQKQSEKEAKQARLYERLRMRKEKELKKEMLKKLREETKKARVEIHGGETVVGIFFTKNSLTESESPRSPSPTDRLSPSYAATHMMARGVSF</sequence>
<evidence type="ECO:0000313" key="3">
    <source>
        <dbReference type="EMBL" id="KAL3104558.1"/>
    </source>
</evidence>
<reference evidence="4 5" key="1">
    <citation type="submission" date="2024-10" db="EMBL/GenBank/DDBJ databases">
        <authorList>
            <person name="Kim D."/>
        </authorList>
    </citation>
    <scope>NUCLEOTIDE SEQUENCE [LARGE SCALE GENOMIC DNA]</scope>
    <source>
        <strain evidence="4">BH-2024</strain>
    </source>
</reference>
<feature type="coiled-coil region" evidence="1">
    <location>
        <begin position="336"/>
        <end position="363"/>
    </location>
</feature>
<protein>
    <submittedName>
        <fullName evidence="4">Uncharacterized protein</fullName>
    </submittedName>
</protein>
<keyword evidence="1" id="KW-0175">Coiled coil</keyword>
<comment type="caution">
    <text evidence="4">The sequence shown here is derived from an EMBL/GenBank/DDBJ whole genome shotgun (WGS) entry which is preliminary data.</text>
</comment>
<proteinExistence type="predicted"/>
<feature type="region of interest" description="Disordered" evidence="2">
    <location>
        <begin position="377"/>
        <end position="399"/>
    </location>
</feature>
<accession>A0ABD2LHQ4</accession>
<name>A0ABD2LHQ4_9BILA</name>
<organism evidence="4 5">
    <name type="scientific">Heterodera trifolii</name>
    <dbReference type="NCBI Taxonomy" id="157864"/>
    <lineage>
        <taxon>Eukaryota</taxon>
        <taxon>Metazoa</taxon>
        <taxon>Ecdysozoa</taxon>
        <taxon>Nematoda</taxon>
        <taxon>Chromadorea</taxon>
        <taxon>Rhabditida</taxon>
        <taxon>Tylenchina</taxon>
        <taxon>Tylenchomorpha</taxon>
        <taxon>Tylenchoidea</taxon>
        <taxon>Heteroderidae</taxon>
        <taxon>Heteroderinae</taxon>
        <taxon>Heterodera</taxon>
    </lineage>
</organism>
<dbReference type="AlphaFoldDB" id="A0ABD2LHQ4"/>
<feature type="compositionally biased region" description="Basic and acidic residues" evidence="2">
    <location>
        <begin position="319"/>
        <end position="328"/>
    </location>
</feature>
<evidence type="ECO:0000313" key="4">
    <source>
        <dbReference type="EMBL" id="KAL3114743.1"/>
    </source>
</evidence>
<evidence type="ECO:0000256" key="2">
    <source>
        <dbReference type="SAM" id="MobiDB-lite"/>
    </source>
</evidence>
<feature type="compositionally biased region" description="Low complexity" evidence="2">
    <location>
        <begin position="379"/>
        <end position="392"/>
    </location>
</feature>
<evidence type="ECO:0000313" key="5">
    <source>
        <dbReference type="Proteomes" id="UP001620626"/>
    </source>
</evidence>
<dbReference type="Proteomes" id="UP001620626">
    <property type="component" value="Unassembled WGS sequence"/>
</dbReference>
<dbReference type="EMBL" id="JBICBT010000705">
    <property type="protein sequence ID" value="KAL3104558.1"/>
    <property type="molecule type" value="Genomic_DNA"/>
</dbReference>
<feature type="region of interest" description="Disordered" evidence="2">
    <location>
        <begin position="303"/>
        <end position="328"/>
    </location>
</feature>